<sequence>MGGKADWQGASGPKEALSARTKGKLPLPDTTAQDSDSPTAGLLSGWAASWPATGWAFRVVRKGLSWPWIRCPPLRRPLFTTRVKSPILRHVQDILQVGMVEPISGLVFTSHLSVTKPGCSVCGYYPGHYGVSGFQGELSQFSSDANPTPMVAGHGVGYCFCKDLVVTVERQQDSSQSFSALCLEDDDSPPVKSLAGFPKRYSKSLPPRETTALQACQRGDCGFSSQSQRTPSLGFSPSLKVSSAVARTPLPTSLGPLAASSPVPESLYRWLRVWLGLPVLPGHQVYGSWESDINAKELHVSLCFLRAHRGLRYMGIIFEMDNSAVILLSQSPRLF</sequence>
<name>A0A5B7G2W8_PORTR</name>
<dbReference type="AlphaFoldDB" id="A0A5B7G2W8"/>
<feature type="region of interest" description="Disordered" evidence="1">
    <location>
        <begin position="1"/>
        <end position="38"/>
    </location>
</feature>
<evidence type="ECO:0000313" key="3">
    <source>
        <dbReference type="Proteomes" id="UP000324222"/>
    </source>
</evidence>
<organism evidence="2 3">
    <name type="scientific">Portunus trituberculatus</name>
    <name type="common">Swimming crab</name>
    <name type="synonym">Neptunus trituberculatus</name>
    <dbReference type="NCBI Taxonomy" id="210409"/>
    <lineage>
        <taxon>Eukaryota</taxon>
        <taxon>Metazoa</taxon>
        <taxon>Ecdysozoa</taxon>
        <taxon>Arthropoda</taxon>
        <taxon>Crustacea</taxon>
        <taxon>Multicrustacea</taxon>
        <taxon>Malacostraca</taxon>
        <taxon>Eumalacostraca</taxon>
        <taxon>Eucarida</taxon>
        <taxon>Decapoda</taxon>
        <taxon>Pleocyemata</taxon>
        <taxon>Brachyura</taxon>
        <taxon>Eubrachyura</taxon>
        <taxon>Portunoidea</taxon>
        <taxon>Portunidae</taxon>
        <taxon>Portuninae</taxon>
        <taxon>Portunus</taxon>
    </lineage>
</organism>
<evidence type="ECO:0000256" key="1">
    <source>
        <dbReference type="SAM" id="MobiDB-lite"/>
    </source>
</evidence>
<dbReference type="Proteomes" id="UP000324222">
    <property type="component" value="Unassembled WGS sequence"/>
</dbReference>
<comment type="caution">
    <text evidence="2">The sequence shown here is derived from an EMBL/GenBank/DDBJ whole genome shotgun (WGS) entry which is preliminary data.</text>
</comment>
<evidence type="ECO:0000313" key="2">
    <source>
        <dbReference type="EMBL" id="MPC54231.1"/>
    </source>
</evidence>
<gene>
    <name evidence="2" type="ORF">E2C01_048141</name>
</gene>
<dbReference type="EMBL" id="VSRR010012208">
    <property type="protein sequence ID" value="MPC54231.1"/>
    <property type="molecule type" value="Genomic_DNA"/>
</dbReference>
<keyword evidence="3" id="KW-1185">Reference proteome</keyword>
<proteinExistence type="predicted"/>
<reference evidence="2 3" key="1">
    <citation type="submission" date="2019-05" db="EMBL/GenBank/DDBJ databases">
        <title>Another draft genome of Portunus trituberculatus and its Hox gene families provides insights of decapod evolution.</title>
        <authorList>
            <person name="Jeong J.-H."/>
            <person name="Song I."/>
            <person name="Kim S."/>
            <person name="Choi T."/>
            <person name="Kim D."/>
            <person name="Ryu S."/>
            <person name="Kim W."/>
        </authorList>
    </citation>
    <scope>NUCLEOTIDE SEQUENCE [LARGE SCALE GENOMIC DNA]</scope>
    <source>
        <tissue evidence="2">Muscle</tissue>
    </source>
</reference>
<accession>A0A5B7G2W8</accession>
<protein>
    <submittedName>
        <fullName evidence="2">Uncharacterized protein</fullName>
    </submittedName>
</protein>